<protein>
    <recommendedName>
        <fullName evidence="1">PLOD1-3-like GT domain-containing protein</fullName>
    </recommendedName>
</protein>
<dbReference type="InterPro" id="IPR057589">
    <property type="entry name" value="GT_PLOD"/>
</dbReference>
<accession>A0ABX0JXI5</accession>
<comment type="caution">
    <text evidence="2">The sequence shown here is derived from an EMBL/GenBank/DDBJ whole genome shotgun (WGS) entry which is preliminary data.</text>
</comment>
<dbReference type="InterPro" id="IPR050757">
    <property type="entry name" value="Collagen_mod_GT25"/>
</dbReference>
<keyword evidence="3" id="KW-1185">Reference proteome</keyword>
<dbReference type="RefSeq" id="WP_173568961.1">
    <property type="nucleotide sequence ID" value="NZ_WOSY01000002.1"/>
</dbReference>
<dbReference type="PANTHER" id="PTHR10730:SF45">
    <property type="entry name" value="PROCOLLAGEN-LYSINE,2-OXOGLUTARATE 5-DIOXYGENASE"/>
    <property type="match status" value="1"/>
</dbReference>
<evidence type="ECO:0000259" key="1">
    <source>
        <dbReference type="Pfam" id="PF25342"/>
    </source>
</evidence>
<organism evidence="2 3">
    <name type="scientific">Acetobacter conturbans</name>
    <dbReference type="NCBI Taxonomy" id="1737472"/>
    <lineage>
        <taxon>Bacteria</taxon>
        <taxon>Pseudomonadati</taxon>
        <taxon>Pseudomonadota</taxon>
        <taxon>Alphaproteobacteria</taxon>
        <taxon>Acetobacterales</taxon>
        <taxon>Acetobacteraceae</taxon>
        <taxon>Acetobacter</taxon>
    </lineage>
</organism>
<sequence length="385" mass="44469">MIIVGVINTIIFFWEKEMYVTHLTVGTPFKEMINLLKSQSIENGFRFINLSSNMKRGTVGFYEKIRLVDDFLSTSSIHDDEIILFTDGYDVSILDNYKNIISKFLSMDCDVLFNAEKNFWPSLELYPNIENCDRSLIKRSFENIELENCYLNSGVYIGYAKSIKEMVRFCVEVHKNSNVIDDQLLCQYYIYINKVNIKVDVSDFLFATMANSGNDYDFNGFLVRNKNNGNTPCILHANGDKSFLNGMNSVCRIRKYSNIICKLNLIKTPDERFLCYYNNEIFFSNDSSKMCIIINGVGNKYCIVNQSGKFLSFDGEKNINSTDSHINDWEILSINEGNELITYHGYGLNLLLDYDNSYSFTNIDFSLVNYFTENLVNSIINLSWS</sequence>
<gene>
    <name evidence="2" type="ORF">GOB81_03465</name>
</gene>
<feature type="domain" description="PLOD1-3-like GT" evidence="1">
    <location>
        <begin position="58"/>
        <end position="246"/>
    </location>
</feature>
<reference evidence="2 3" key="1">
    <citation type="journal article" date="2020" name="Int. J. Syst. Evol. Microbiol.">
        <title>Novel acetic acid bacteria from cider fermentations: Acetobacter conturbans sp. nov. and Acetobacter fallax sp. nov.</title>
        <authorList>
            <person name="Sombolestani A.S."/>
            <person name="Cleenwerck I."/>
            <person name="Cnockaert M."/>
            <person name="Borremans W."/>
            <person name="Wieme A.D."/>
            <person name="De Vuyst L."/>
            <person name="Vandamme P."/>
        </authorList>
    </citation>
    <scope>NUCLEOTIDE SEQUENCE [LARGE SCALE GENOMIC DNA]</scope>
    <source>
        <strain evidence="2 3">LMG 1627</strain>
    </source>
</reference>
<dbReference type="Pfam" id="PF25342">
    <property type="entry name" value="GT_PLOD"/>
    <property type="match status" value="1"/>
</dbReference>
<dbReference type="PANTHER" id="PTHR10730">
    <property type="entry name" value="PROCOLLAGEN-LYSINE,2-OXOGLUTARATE 5-DIOXYGENASE/GLYCOSYLTRANSFERASE 25 FAMILY MEMBER"/>
    <property type="match status" value="1"/>
</dbReference>
<proteinExistence type="predicted"/>
<name>A0ABX0JXI5_9PROT</name>
<dbReference type="CDD" id="cd22997">
    <property type="entry name" value="GT_LH"/>
    <property type="match status" value="1"/>
</dbReference>
<dbReference type="EMBL" id="WOSY01000002">
    <property type="protein sequence ID" value="NHN87690.1"/>
    <property type="molecule type" value="Genomic_DNA"/>
</dbReference>
<dbReference type="Proteomes" id="UP000631653">
    <property type="component" value="Unassembled WGS sequence"/>
</dbReference>
<evidence type="ECO:0000313" key="3">
    <source>
        <dbReference type="Proteomes" id="UP000631653"/>
    </source>
</evidence>
<evidence type="ECO:0000313" key="2">
    <source>
        <dbReference type="EMBL" id="NHN87690.1"/>
    </source>
</evidence>